<protein>
    <recommendedName>
        <fullName evidence="2">histidine kinase</fullName>
        <ecNumber evidence="2">2.7.13.3</ecNumber>
    </recommendedName>
</protein>
<keyword evidence="9" id="KW-1185">Reference proteome</keyword>
<dbReference type="AlphaFoldDB" id="A0A8J3IB68"/>
<dbReference type="InterPro" id="IPR050351">
    <property type="entry name" value="BphY/WalK/GraS-like"/>
</dbReference>
<evidence type="ECO:0000313" key="8">
    <source>
        <dbReference type="EMBL" id="GHO50678.1"/>
    </source>
</evidence>
<evidence type="ECO:0000313" key="9">
    <source>
        <dbReference type="Proteomes" id="UP000612362"/>
    </source>
</evidence>
<dbReference type="EC" id="2.7.13.3" evidence="2"/>
<name>A0A8J3IB68_9CHLR</name>
<dbReference type="GO" id="GO:0000155">
    <property type="term" value="F:phosphorelay sensor kinase activity"/>
    <property type="evidence" value="ECO:0007669"/>
    <property type="project" value="InterPro"/>
</dbReference>
<dbReference type="PROSITE" id="PS50109">
    <property type="entry name" value="HIS_KIN"/>
    <property type="match status" value="1"/>
</dbReference>
<dbReference type="Gene3D" id="1.10.287.130">
    <property type="match status" value="1"/>
</dbReference>
<comment type="caution">
    <text evidence="8">The sequence shown here is derived from an EMBL/GenBank/DDBJ whole genome shotgun (WGS) entry which is preliminary data.</text>
</comment>
<dbReference type="InterPro" id="IPR003661">
    <property type="entry name" value="HisK_dim/P_dom"/>
</dbReference>
<dbReference type="InterPro" id="IPR036890">
    <property type="entry name" value="HATPase_C_sf"/>
</dbReference>
<dbReference type="CDD" id="cd00082">
    <property type="entry name" value="HisKA"/>
    <property type="match status" value="1"/>
</dbReference>
<gene>
    <name evidence="8" type="ORF">KSX_88410</name>
</gene>
<keyword evidence="4" id="KW-0808">Transferase</keyword>
<feature type="domain" description="Histidine kinase" evidence="7">
    <location>
        <begin position="18"/>
        <end position="203"/>
    </location>
</feature>
<reference evidence="8" key="1">
    <citation type="submission" date="2020-10" db="EMBL/GenBank/DDBJ databases">
        <title>Taxonomic study of unclassified bacteria belonging to the class Ktedonobacteria.</title>
        <authorList>
            <person name="Yabe S."/>
            <person name="Wang C.M."/>
            <person name="Zheng Y."/>
            <person name="Sakai Y."/>
            <person name="Cavaletti L."/>
            <person name="Monciardini P."/>
            <person name="Donadio S."/>
        </authorList>
    </citation>
    <scope>NUCLEOTIDE SEQUENCE</scope>
    <source>
        <strain evidence="8">SOSP1-1</strain>
    </source>
</reference>
<keyword evidence="5" id="KW-0418">Kinase</keyword>
<dbReference type="SUPFAM" id="SSF55874">
    <property type="entry name" value="ATPase domain of HSP90 chaperone/DNA topoisomerase II/histidine kinase"/>
    <property type="match status" value="1"/>
</dbReference>
<dbReference type="GO" id="GO:0016036">
    <property type="term" value="P:cellular response to phosphate starvation"/>
    <property type="evidence" value="ECO:0007669"/>
    <property type="project" value="TreeGrafter"/>
</dbReference>
<evidence type="ECO:0000256" key="6">
    <source>
        <dbReference type="ARBA" id="ARBA00023012"/>
    </source>
</evidence>
<evidence type="ECO:0000256" key="4">
    <source>
        <dbReference type="ARBA" id="ARBA00022679"/>
    </source>
</evidence>
<dbReference type="InterPro" id="IPR005467">
    <property type="entry name" value="His_kinase_dom"/>
</dbReference>
<evidence type="ECO:0000256" key="1">
    <source>
        <dbReference type="ARBA" id="ARBA00000085"/>
    </source>
</evidence>
<dbReference type="SMART" id="SM00387">
    <property type="entry name" value="HATPase_c"/>
    <property type="match status" value="1"/>
</dbReference>
<dbReference type="GO" id="GO:0005886">
    <property type="term" value="C:plasma membrane"/>
    <property type="evidence" value="ECO:0007669"/>
    <property type="project" value="TreeGrafter"/>
</dbReference>
<accession>A0A8J3IB68</accession>
<dbReference type="PANTHER" id="PTHR45453:SF1">
    <property type="entry name" value="PHOSPHATE REGULON SENSOR PROTEIN PHOR"/>
    <property type="match status" value="1"/>
</dbReference>
<dbReference type="Proteomes" id="UP000612362">
    <property type="component" value="Unassembled WGS sequence"/>
</dbReference>
<dbReference type="EMBL" id="BNJF01000009">
    <property type="protein sequence ID" value="GHO50678.1"/>
    <property type="molecule type" value="Genomic_DNA"/>
</dbReference>
<comment type="catalytic activity">
    <reaction evidence="1">
        <text>ATP + protein L-histidine = ADP + protein N-phospho-L-histidine.</text>
        <dbReference type="EC" id="2.7.13.3"/>
    </reaction>
</comment>
<evidence type="ECO:0000256" key="3">
    <source>
        <dbReference type="ARBA" id="ARBA00022553"/>
    </source>
</evidence>
<dbReference type="RefSeq" id="WP_220199661.1">
    <property type="nucleotide sequence ID" value="NZ_BNJF01000009.1"/>
</dbReference>
<proteinExistence type="predicted"/>
<evidence type="ECO:0000256" key="5">
    <source>
        <dbReference type="ARBA" id="ARBA00022777"/>
    </source>
</evidence>
<dbReference type="GO" id="GO:0004721">
    <property type="term" value="F:phosphoprotein phosphatase activity"/>
    <property type="evidence" value="ECO:0007669"/>
    <property type="project" value="TreeGrafter"/>
</dbReference>
<dbReference type="InterPro" id="IPR003594">
    <property type="entry name" value="HATPase_dom"/>
</dbReference>
<dbReference type="SMART" id="SM00388">
    <property type="entry name" value="HisKA"/>
    <property type="match status" value="1"/>
</dbReference>
<dbReference type="InterPro" id="IPR036097">
    <property type="entry name" value="HisK_dim/P_sf"/>
</dbReference>
<dbReference type="CDD" id="cd00075">
    <property type="entry name" value="HATPase"/>
    <property type="match status" value="1"/>
</dbReference>
<keyword evidence="3" id="KW-0597">Phosphoprotein</keyword>
<sequence length="232" mass="26858">MLSSLDQSFSRQRRFVADASYELRTPVAVIRNKAGIALLETPTLPEAITTLHEIRGETERLSQLISDLLTLARMDEGQVRFERGLVQFDRFVETVVETLHALITERRIQLDLHVQANVVPMGDEVRLIQLVMNLLENAIYYTNPKGYVTVTVEKTSAKARLTIRDIGIVIIPEHLSHLFERFYRADPSRRQTERNSSGLGLAIFHQSFAWREHMRGEKEDKQRDWWSKPFTL</sequence>
<evidence type="ECO:0000259" key="7">
    <source>
        <dbReference type="PROSITE" id="PS50109"/>
    </source>
</evidence>
<dbReference type="Pfam" id="PF02518">
    <property type="entry name" value="HATPase_c"/>
    <property type="match status" value="1"/>
</dbReference>
<evidence type="ECO:0000256" key="2">
    <source>
        <dbReference type="ARBA" id="ARBA00012438"/>
    </source>
</evidence>
<dbReference type="PANTHER" id="PTHR45453">
    <property type="entry name" value="PHOSPHATE REGULON SENSOR PROTEIN PHOR"/>
    <property type="match status" value="1"/>
</dbReference>
<organism evidence="8 9">
    <name type="scientific">Ktedonospora formicarum</name>
    <dbReference type="NCBI Taxonomy" id="2778364"/>
    <lineage>
        <taxon>Bacteria</taxon>
        <taxon>Bacillati</taxon>
        <taxon>Chloroflexota</taxon>
        <taxon>Ktedonobacteria</taxon>
        <taxon>Ktedonobacterales</taxon>
        <taxon>Ktedonobacteraceae</taxon>
        <taxon>Ktedonospora</taxon>
    </lineage>
</organism>
<dbReference type="Pfam" id="PF00512">
    <property type="entry name" value="HisKA"/>
    <property type="match status" value="1"/>
</dbReference>
<keyword evidence="6" id="KW-0902">Two-component regulatory system</keyword>
<dbReference type="SUPFAM" id="SSF47384">
    <property type="entry name" value="Homodimeric domain of signal transducing histidine kinase"/>
    <property type="match status" value="1"/>
</dbReference>
<dbReference type="Gene3D" id="3.30.565.10">
    <property type="entry name" value="Histidine kinase-like ATPase, C-terminal domain"/>
    <property type="match status" value="1"/>
</dbReference>